<proteinExistence type="predicted"/>
<keyword evidence="2" id="KW-1133">Transmembrane helix</keyword>
<reference evidence="4 5" key="1">
    <citation type="submission" date="2020-07" db="EMBL/GenBank/DDBJ databases">
        <title>Huge and variable diversity of episymbiotic CPR bacteria and DPANN archaea in groundwater ecosystems.</title>
        <authorList>
            <person name="He C.Y."/>
            <person name="Keren R."/>
            <person name="Whittaker M."/>
            <person name="Farag I.F."/>
            <person name="Doudna J."/>
            <person name="Cate J.H.D."/>
            <person name="Banfield J.F."/>
        </authorList>
    </citation>
    <scope>NUCLEOTIDE SEQUENCE [LARGE SCALE GENOMIC DNA]</scope>
    <source>
        <strain evidence="4">NC_groundwater_70_Ag_B-0.1um_54_66</strain>
    </source>
</reference>
<accession>A0A7T5R0H4</accession>
<dbReference type="PANTHER" id="PTHR37938:SF1">
    <property type="entry name" value="BLL0215 PROTEIN"/>
    <property type="match status" value="1"/>
</dbReference>
<evidence type="ECO:0000256" key="2">
    <source>
        <dbReference type="SAM" id="Phobius"/>
    </source>
</evidence>
<gene>
    <name evidence="4" type="ORF">HYS17_06405</name>
</gene>
<dbReference type="Proteomes" id="UP000595362">
    <property type="component" value="Chromosome"/>
</dbReference>
<feature type="domain" description="YdbS-like PH" evidence="3">
    <location>
        <begin position="100"/>
        <end position="167"/>
    </location>
</feature>
<sequence length="182" mass="20046">MTKEVKTQLPKASGAEAENVSTKERTTATGMEALQSILMPDEKVLRVATISPGIYWKGIAVFILALIVMIKAFALGAFLMLVSVIMLGIAYMTRYFLLLAATDKRVIIRHGIINLDTIQFRYTKLESVELSRTIIGQLLGYASVVITGTGSRVTVVPFIADASKFREELNKILFEQDEKASA</sequence>
<organism evidence="4 5">
    <name type="scientific">Micavibrio aeruginosavorus</name>
    <dbReference type="NCBI Taxonomy" id="349221"/>
    <lineage>
        <taxon>Bacteria</taxon>
        <taxon>Pseudomonadati</taxon>
        <taxon>Bdellovibrionota</taxon>
        <taxon>Bdellovibrionia</taxon>
        <taxon>Bdellovibrionales</taxon>
        <taxon>Pseudobdellovibrionaceae</taxon>
        <taxon>Micavibrio</taxon>
    </lineage>
</organism>
<dbReference type="Pfam" id="PF03703">
    <property type="entry name" value="bPH_2"/>
    <property type="match status" value="1"/>
</dbReference>
<feature type="region of interest" description="Disordered" evidence="1">
    <location>
        <begin position="1"/>
        <end position="24"/>
    </location>
</feature>
<dbReference type="AlphaFoldDB" id="A0A7T5R0H4"/>
<protein>
    <submittedName>
        <fullName evidence="4">PH domain-containing protein</fullName>
    </submittedName>
</protein>
<dbReference type="InterPro" id="IPR005182">
    <property type="entry name" value="YdbS-like_PH"/>
</dbReference>
<evidence type="ECO:0000313" key="4">
    <source>
        <dbReference type="EMBL" id="QQG35199.1"/>
    </source>
</evidence>
<keyword evidence="2" id="KW-0812">Transmembrane</keyword>
<keyword evidence="2" id="KW-0472">Membrane</keyword>
<dbReference type="EMBL" id="CP066681">
    <property type="protein sequence ID" value="QQG35199.1"/>
    <property type="molecule type" value="Genomic_DNA"/>
</dbReference>
<feature type="transmembrane region" description="Helical" evidence="2">
    <location>
        <begin position="80"/>
        <end position="101"/>
    </location>
</feature>
<feature type="transmembrane region" description="Helical" evidence="2">
    <location>
        <begin position="54"/>
        <end position="74"/>
    </location>
</feature>
<evidence type="ECO:0000259" key="3">
    <source>
        <dbReference type="Pfam" id="PF03703"/>
    </source>
</evidence>
<dbReference type="PANTHER" id="PTHR37938">
    <property type="entry name" value="BLL0215 PROTEIN"/>
    <property type="match status" value="1"/>
</dbReference>
<evidence type="ECO:0000256" key="1">
    <source>
        <dbReference type="SAM" id="MobiDB-lite"/>
    </source>
</evidence>
<evidence type="ECO:0000313" key="5">
    <source>
        <dbReference type="Proteomes" id="UP000595362"/>
    </source>
</evidence>
<name>A0A7T5R0H4_9BACT</name>